<organism evidence="2 3">
    <name type="scientific">Paracoccus seriniphilus</name>
    <dbReference type="NCBI Taxonomy" id="184748"/>
    <lineage>
        <taxon>Bacteria</taxon>
        <taxon>Pseudomonadati</taxon>
        <taxon>Pseudomonadota</taxon>
        <taxon>Alphaproteobacteria</taxon>
        <taxon>Rhodobacterales</taxon>
        <taxon>Paracoccaceae</taxon>
        <taxon>Paracoccus</taxon>
    </lineage>
</organism>
<evidence type="ECO:0000313" key="3">
    <source>
        <dbReference type="Proteomes" id="UP000198307"/>
    </source>
</evidence>
<feature type="region of interest" description="Disordered" evidence="1">
    <location>
        <begin position="18"/>
        <end position="58"/>
    </location>
</feature>
<feature type="compositionally biased region" description="Basic and acidic residues" evidence="1">
    <location>
        <begin position="28"/>
        <end position="49"/>
    </location>
</feature>
<protein>
    <recommendedName>
        <fullName evidence="4">AAA domain-containing protein</fullName>
    </recommendedName>
</protein>
<accession>A0A239PN46</accession>
<dbReference type="OrthoDB" id="9764467at2"/>
<dbReference type="PANTHER" id="PTHR41259:SF1">
    <property type="entry name" value="DOUBLE-STRAND BREAK REPAIR RAD50 ATPASE, PUTATIVE-RELATED"/>
    <property type="match status" value="1"/>
</dbReference>
<reference evidence="2 3" key="1">
    <citation type="submission" date="2017-07" db="EMBL/GenBank/DDBJ databases">
        <authorList>
            <person name="Sun Z.S."/>
            <person name="Albrecht U."/>
            <person name="Echele G."/>
            <person name="Lee C.C."/>
        </authorList>
    </citation>
    <scope>NUCLEOTIDE SEQUENCE [LARGE SCALE GENOMIC DNA]</scope>
    <source>
        <strain evidence="2 3">DSM 14827</strain>
    </source>
</reference>
<dbReference type="InterPro" id="IPR027417">
    <property type="entry name" value="P-loop_NTPase"/>
</dbReference>
<gene>
    <name evidence="2" type="ORF">SAMN05444959_101513</name>
</gene>
<evidence type="ECO:0008006" key="4">
    <source>
        <dbReference type="Google" id="ProtNLM"/>
    </source>
</evidence>
<sequence length="335" mass="36675">MKFLHVADLHLDSPLRTQAARDSAMGETARRIEETRKTREKFEAERESQARSAQRASEEIATVFRGQKIAPGDDPLSALRRCLDRDGLRTEIAELNAERARAAEGFDADALSAEEAEIDPCRTDTLREAVEDTETDREEAIGRRGEARQALNAALGTAGGVDLGQARAALLEELREAARRAAETWIGLMAASGALRRLRENRRGPMLESAQRAFTRMIGGEWPQLEAQPTGAGERLVGIRDGQPVAADAMSTGTRGRLYLALRVAGHADFTARYGALPFLTDDILETFDDTRAAAALSLTAEMGQTGQAIMFTHHRHLVDLGREVIPDVHVVELE</sequence>
<name>A0A239PN46_9RHOB</name>
<keyword evidence="3" id="KW-1185">Reference proteome</keyword>
<proteinExistence type="predicted"/>
<evidence type="ECO:0000256" key="1">
    <source>
        <dbReference type="SAM" id="MobiDB-lite"/>
    </source>
</evidence>
<evidence type="ECO:0000313" key="2">
    <source>
        <dbReference type="EMBL" id="SNT68950.1"/>
    </source>
</evidence>
<dbReference type="RefSeq" id="WP_089342816.1">
    <property type="nucleotide sequence ID" value="NZ_CP067129.1"/>
</dbReference>
<dbReference type="AlphaFoldDB" id="A0A239PN46"/>
<dbReference type="Proteomes" id="UP000198307">
    <property type="component" value="Unassembled WGS sequence"/>
</dbReference>
<dbReference type="EMBL" id="FZQB01000001">
    <property type="protein sequence ID" value="SNT68950.1"/>
    <property type="molecule type" value="Genomic_DNA"/>
</dbReference>
<dbReference type="Gene3D" id="3.40.50.300">
    <property type="entry name" value="P-loop containing nucleotide triphosphate hydrolases"/>
    <property type="match status" value="1"/>
</dbReference>
<dbReference type="PANTHER" id="PTHR41259">
    <property type="entry name" value="DOUBLE-STRAND BREAK REPAIR RAD50 ATPASE, PUTATIVE-RELATED"/>
    <property type="match status" value="1"/>
</dbReference>